<feature type="domain" description="Metallo-beta-lactamase" evidence="1">
    <location>
        <begin position="11"/>
        <end position="180"/>
    </location>
</feature>
<dbReference type="Gene3D" id="3.60.15.10">
    <property type="entry name" value="Ribonuclease Z/Hydroxyacylglutathione hydrolase-like"/>
    <property type="match status" value="1"/>
</dbReference>
<sequence length="262" mass="28777">MEFCTIASGSSGNSLYIGSPHTKILIDAGVSGKRITEGLAQLKLTGEEIDALFITHEHLDHIKGAGVFSRKYDVPIYATMETWAAMEGNLGKISPRNKRFIYAGETCVVNDLCVHPFSIPHDAADPVGYSVTAGKKKITAATDIGHITDTLRENLEGSQVLLLEANHDEELLKKGSYPWHLKQRILGEKGHLSNKSAGALLAEIVTGEMRHVFLGHLSEENNRPYLAYETVEEILEQHRIRLGGALKMDMAARYSNGVKITI</sequence>
<reference evidence="2 3" key="1">
    <citation type="journal article" date="2021" name="Sci. Rep.">
        <title>The distribution of antibiotic resistance genes in chicken gut microbiota commensals.</title>
        <authorList>
            <person name="Juricova H."/>
            <person name="Matiasovicova J."/>
            <person name="Kubasova T."/>
            <person name="Cejkova D."/>
            <person name="Rychlik I."/>
        </authorList>
    </citation>
    <scope>NUCLEOTIDE SEQUENCE [LARGE SCALE GENOMIC DNA]</scope>
    <source>
        <strain evidence="2 3">An431b</strain>
    </source>
</reference>
<dbReference type="InterPro" id="IPR001279">
    <property type="entry name" value="Metallo-B-lactamas"/>
</dbReference>
<dbReference type="PANTHER" id="PTHR47619">
    <property type="entry name" value="METALLO-HYDROLASE YYCJ-RELATED"/>
    <property type="match status" value="1"/>
</dbReference>
<protein>
    <submittedName>
        <fullName evidence="2">MBL fold metallo-hydrolase</fullName>
    </submittedName>
</protein>
<name>A0ABS2GAN1_9FIRM</name>
<accession>A0ABS2GAN1</accession>
<evidence type="ECO:0000313" key="3">
    <source>
        <dbReference type="Proteomes" id="UP000729290"/>
    </source>
</evidence>
<gene>
    <name evidence="2" type="ORF">H9X83_07985</name>
</gene>
<dbReference type="SUPFAM" id="SSF56281">
    <property type="entry name" value="Metallo-hydrolase/oxidoreductase"/>
    <property type="match status" value="1"/>
</dbReference>
<dbReference type="Proteomes" id="UP000729290">
    <property type="component" value="Unassembled WGS sequence"/>
</dbReference>
<dbReference type="InterPro" id="IPR036866">
    <property type="entry name" value="RibonucZ/Hydroxyglut_hydro"/>
</dbReference>
<evidence type="ECO:0000259" key="1">
    <source>
        <dbReference type="SMART" id="SM00849"/>
    </source>
</evidence>
<dbReference type="SMART" id="SM00849">
    <property type="entry name" value="Lactamase_B"/>
    <property type="match status" value="1"/>
</dbReference>
<keyword evidence="3" id="KW-1185">Reference proteome</keyword>
<dbReference type="Pfam" id="PF12706">
    <property type="entry name" value="Lactamase_B_2"/>
    <property type="match status" value="1"/>
</dbReference>
<dbReference type="EMBL" id="JACSNV010000009">
    <property type="protein sequence ID" value="MBM6878100.1"/>
    <property type="molecule type" value="Genomic_DNA"/>
</dbReference>
<dbReference type="InterPro" id="IPR052533">
    <property type="entry name" value="WalJ/YycJ-like"/>
</dbReference>
<organism evidence="2 3">
    <name type="scientific">Anaerotignum lactatifermentans</name>
    <dbReference type="NCBI Taxonomy" id="160404"/>
    <lineage>
        <taxon>Bacteria</taxon>
        <taxon>Bacillati</taxon>
        <taxon>Bacillota</taxon>
        <taxon>Clostridia</taxon>
        <taxon>Lachnospirales</taxon>
        <taxon>Anaerotignaceae</taxon>
        <taxon>Anaerotignum</taxon>
    </lineage>
</organism>
<comment type="caution">
    <text evidence="2">The sequence shown here is derived from an EMBL/GenBank/DDBJ whole genome shotgun (WGS) entry which is preliminary data.</text>
</comment>
<proteinExistence type="predicted"/>
<evidence type="ECO:0000313" key="2">
    <source>
        <dbReference type="EMBL" id="MBM6878100.1"/>
    </source>
</evidence>
<dbReference type="PANTHER" id="PTHR47619:SF1">
    <property type="entry name" value="EXODEOXYRIBONUCLEASE WALJ"/>
    <property type="match status" value="1"/>
</dbReference>